<dbReference type="PANTHER" id="PTHR33181">
    <property type="entry name" value="OS01G0778500 PROTEIN"/>
    <property type="match status" value="1"/>
</dbReference>
<evidence type="ECO:0000313" key="2">
    <source>
        <dbReference type="Proteomes" id="UP001189624"/>
    </source>
</evidence>
<name>A0AA86RM67_9FABA</name>
<reference evidence="1" key="1">
    <citation type="submission" date="2023-10" db="EMBL/GenBank/DDBJ databases">
        <authorList>
            <person name="Domelevo Entfellner J.-B."/>
        </authorList>
    </citation>
    <scope>NUCLEOTIDE SEQUENCE</scope>
</reference>
<accession>A0AA86RM67</accession>
<proteinExistence type="predicted"/>
<evidence type="ECO:0000313" key="1">
    <source>
        <dbReference type="EMBL" id="CAJ1807840.1"/>
    </source>
</evidence>
<protein>
    <submittedName>
        <fullName evidence="1">Uncharacterized protein</fullName>
    </submittedName>
</protein>
<organism evidence="1 2">
    <name type="scientific">Sphenostylis stenocarpa</name>
    <dbReference type="NCBI Taxonomy" id="92480"/>
    <lineage>
        <taxon>Eukaryota</taxon>
        <taxon>Viridiplantae</taxon>
        <taxon>Streptophyta</taxon>
        <taxon>Embryophyta</taxon>
        <taxon>Tracheophyta</taxon>
        <taxon>Spermatophyta</taxon>
        <taxon>Magnoliopsida</taxon>
        <taxon>eudicotyledons</taxon>
        <taxon>Gunneridae</taxon>
        <taxon>Pentapetalae</taxon>
        <taxon>rosids</taxon>
        <taxon>fabids</taxon>
        <taxon>Fabales</taxon>
        <taxon>Fabaceae</taxon>
        <taxon>Papilionoideae</taxon>
        <taxon>50 kb inversion clade</taxon>
        <taxon>NPAAA clade</taxon>
        <taxon>indigoferoid/millettioid clade</taxon>
        <taxon>Phaseoleae</taxon>
        <taxon>Sphenostylis</taxon>
    </lineage>
</organism>
<dbReference type="AlphaFoldDB" id="A0AA86RM67"/>
<dbReference type="PANTHER" id="PTHR33181:SF15">
    <property type="entry name" value="PROTEIN FAR1-RELATED SEQUENCE"/>
    <property type="match status" value="1"/>
</dbReference>
<dbReference type="EMBL" id="OY731398">
    <property type="protein sequence ID" value="CAJ1807840.1"/>
    <property type="molecule type" value="Genomic_DNA"/>
</dbReference>
<gene>
    <name evidence="1" type="ORF">AYBTSS11_LOCUS814</name>
</gene>
<dbReference type="Proteomes" id="UP001189624">
    <property type="component" value="Chromosome 1"/>
</dbReference>
<dbReference type="Gramene" id="rna-AYBTSS11_LOCUS814">
    <property type="protein sequence ID" value="CAJ1807840.1"/>
    <property type="gene ID" value="gene-AYBTSS11_LOCUS814"/>
</dbReference>
<keyword evidence="2" id="KW-1185">Reference proteome</keyword>
<sequence>MLGELFGWDNQAIVWNTLSKIEDSRRCKEEKASYLLQKMGNWKAWRYFKRISIYPIKIILLKVTSNFRFKSEGKTTSPMVQLTSLLSLLLFVVLNTGRGNGLLSLYKDMESCGEYADIQVMWKMIESSSPQNACHKKRVNRSSYCVVCFRPT</sequence>